<dbReference type="EC" id="2.3.2.27" evidence="3"/>
<dbReference type="AlphaFoldDB" id="A0AAV7H3I1"/>
<keyword evidence="8" id="KW-0862">Zinc</keyword>
<feature type="compositionally biased region" description="Low complexity" evidence="10">
    <location>
        <begin position="414"/>
        <end position="426"/>
    </location>
</feature>
<feature type="region of interest" description="Disordered" evidence="10">
    <location>
        <begin position="475"/>
        <end position="515"/>
    </location>
</feature>
<evidence type="ECO:0000313" key="13">
    <source>
        <dbReference type="Proteomes" id="UP000775213"/>
    </source>
</evidence>
<dbReference type="Gene3D" id="3.30.40.10">
    <property type="entry name" value="Zinc/RING finger domain, C3HC4 (zinc finger)"/>
    <property type="match status" value="1"/>
</dbReference>
<protein>
    <recommendedName>
        <fullName evidence="3">RING-type E3 ubiquitin transferase</fullName>
        <ecNumber evidence="3">2.3.2.27</ecNumber>
    </recommendedName>
</protein>
<feature type="compositionally biased region" description="Polar residues" evidence="10">
    <location>
        <begin position="476"/>
        <end position="506"/>
    </location>
</feature>
<comment type="caution">
    <text evidence="12">The sequence shown here is derived from an EMBL/GenBank/DDBJ whole genome shotgun (WGS) entry which is preliminary data.</text>
</comment>
<dbReference type="PROSITE" id="PS50089">
    <property type="entry name" value="ZF_RING_2"/>
    <property type="match status" value="1"/>
</dbReference>
<evidence type="ECO:0000256" key="9">
    <source>
        <dbReference type="PROSITE-ProRule" id="PRU00175"/>
    </source>
</evidence>
<evidence type="ECO:0000256" key="4">
    <source>
        <dbReference type="ARBA" id="ARBA00022679"/>
    </source>
</evidence>
<evidence type="ECO:0000256" key="2">
    <source>
        <dbReference type="ARBA" id="ARBA00004906"/>
    </source>
</evidence>
<evidence type="ECO:0000256" key="8">
    <source>
        <dbReference type="ARBA" id="ARBA00022833"/>
    </source>
</evidence>
<proteinExistence type="predicted"/>
<feature type="region of interest" description="Disordered" evidence="10">
    <location>
        <begin position="191"/>
        <end position="218"/>
    </location>
</feature>
<dbReference type="PANTHER" id="PTHR22937:SF224">
    <property type="entry name" value="E3 UBIQUITIN-PROTEIN LIGASE MBR1-RELATED"/>
    <property type="match status" value="1"/>
</dbReference>
<feature type="compositionally biased region" description="Basic and acidic residues" evidence="10">
    <location>
        <begin position="209"/>
        <end position="218"/>
    </location>
</feature>
<evidence type="ECO:0000256" key="5">
    <source>
        <dbReference type="ARBA" id="ARBA00022723"/>
    </source>
</evidence>
<dbReference type="EMBL" id="JAGFBR010000009">
    <property type="protein sequence ID" value="KAH0462289.1"/>
    <property type="molecule type" value="Genomic_DNA"/>
</dbReference>
<dbReference type="GO" id="GO:0008270">
    <property type="term" value="F:zinc ion binding"/>
    <property type="evidence" value="ECO:0007669"/>
    <property type="project" value="UniProtKB-KW"/>
</dbReference>
<evidence type="ECO:0000313" key="12">
    <source>
        <dbReference type="EMBL" id="KAH0462289.1"/>
    </source>
</evidence>
<comment type="catalytic activity">
    <reaction evidence="1">
        <text>S-ubiquitinyl-[E2 ubiquitin-conjugating enzyme]-L-cysteine + [acceptor protein]-L-lysine = [E2 ubiquitin-conjugating enzyme]-L-cysteine + N(6)-ubiquitinyl-[acceptor protein]-L-lysine.</text>
        <dbReference type="EC" id="2.3.2.27"/>
    </reaction>
</comment>
<evidence type="ECO:0000256" key="3">
    <source>
        <dbReference type="ARBA" id="ARBA00012483"/>
    </source>
</evidence>
<dbReference type="SUPFAM" id="SSF57850">
    <property type="entry name" value="RING/U-box"/>
    <property type="match status" value="1"/>
</dbReference>
<dbReference type="Pfam" id="PF13639">
    <property type="entry name" value="zf-RING_2"/>
    <property type="match status" value="1"/>
</dbReference>
<sequence>MQRHRNSVESIPEPLQIDCGSDSNSAGMDQSFFGRSMVLNSVETPTLADYLLSPNDTDLDYLNMAPQETDGLNIWNSRDPDSSAYITNQENHGTKTDHGWNTSLSINSTGGRRTDERQCEGNSNLSFDYADLNLNNTPADDGQAFTQRLNSSHVNPRMEDNVQADPHSEVMEVSSCAFVLEFFEPEHVPYSNPNASSSSGVGQVLEDDDRARRSVDRQRMACKRKVMEGVSGESSTSGNISAELDMPSSSRYLPASTGLEVNQSSGFSAMHRGVCSDWNPTSGISGNAETSQRNFRARLNSACQHDMFPFHSHSAMTSDRLSSIWSSGDPSSILNPFNHSAEQSQPHILLPGLSHGINNSPSTSRFGSSSLAAYPQRRLVASPEEANITSLPRNGIVDQSTFLTRTAVSHLGQDPPNWDPPNSSSSVPGNRTSSSLGVMPSPGSIRTPSEIVPAQYHRNFSEVLCSSLFPSGGSESGYQSNNLSSRQSVRSASIQEPDQLSRTARQGHSPLYSRATVSIDRQRDGVSGLPLSARSRDGRSRMISEQIRSALDLMRRGVNLRFEDVFIFDQSGFHGRADLYDRHRDMRLDVDNMSYEELLALEERIGYVNTGLNEETILTSLRQRKYSPCNLEVASAEKEPCCICREDYSEGEGIGTLDCRHDFHTDCIKQWLMFKNLCPICKTTALVT</sequence>
<keyword evidence="5" id="KW-0479">Metal-binding</keyword>
<name>A0AAV7H3I1_DENCH</name>
<keyword evidence="7" id="KW-0833">Ubl conjugation pathway</keyword>
<reference evidence="12 13" key="1">
    <citation type="journal article" date="2021" name="Hortic Res">
        <title>Chromosome-scale assembly of the Dendrobium chrysotoxum genome enhances the understanding of orchid evolution.</title>
        <authorList>
            <person name="Zhang Y."/>
            <person name="Zhang G.Q."/>
            <person name="Zhang D."/>
            <person name="Liu X.D."/>
            <person name="Xu X.Y."/>
            <person name="Sun W.H."/>
            <person name="Yu X."/>
            <person name="Zhu X."/>
            <person name="Wang Z.W."/>
            <person name="Zhao X."/>
            <person name="Zhong W.Y."/>
            <person name="Chen H."/>
            <person name="Yin W.L."/>
            <person name="Huang T."/>
            <person name="Niu S.C."/>
            <person name="Liu Z.J."/>
        </authorList>
    </citation>
    <scope>NUCLEOTIDE SEQUENCE [LARGE SCALE GENOMIC DNA]</scope>
    <source>
        <strain evidence="12">Lindl</strain>
    </source>
</reference>
<feature type="region of interest" description="Disordered" evidence="10">
    <location>
        <begin position="409"/>
        <end position="448"/>
    </location>
</feature>
<comment type="pathway">
    <text evidence="2">Protein modification; protein ubiquitination.</text>
</comment>
<dbReference type="InterPro" id="IPR001841">
    <property type="entry name" value="Znf_RING"/>
</dbReference>
<evidence type="ECO:0000256" key="1">
    <source>
        <dbReference type="ARBA" id="ARBA00000900"/>
    </source>
</evidence>
<dbReference type="InterPro" id="IPR013083">
    <property type="entry name" value="Znf_RING/FYVE/PHD"/>
</dbReference>
<feature type="compositionally biased region" description="Polar residues" evidence="10">
    <location>
        <begin position="427"/>
        <end position="436"/>
    </location>
</feature>
<dbReference type="Proteomes" id="UP000775213">
    <property type="component" value="Unassembled WGS sequence"/>
</dbReference>
<evidence type="ECO:0000256" key="10">
    <source>
        <dbReference type="SAM" id="MobiDB-lite"/>
    </source>
</evidence>
<evidence type="ECO:0000259" key="11">
    <source>
        <dbReference type="PROSITE" id="PS50089"/>
    </source>
</evidence>
<organism evidence="12 13">
    <name type="scientific">Dendrobium chrysotoxum</name>
    <name type="common">Orchid</name>
    <dbReference type="NCBI Taxonomy" id="161865"/>
    <lineage>
        <taxon>Eukaryota</taxon>
        <taxon>Viridiplantae</taxon>
        <taxon>Streptophyta</taxon>
        <taxon>Embryophyta</taxon>
        <taxon>Tracheophyta</taxon>
        <taxon>Spermatophyta</taxon>
        <taxon>Magnoliopsida</taxon>
        <taxon>Liliopsida</taxon>
        <taxon>Asparagales</taxon>
        <taxon>Orchidaceae</taxon>
        <taxon>Epidendroideae</taxon>
        <taxon>Malaxideae</taxon>
        <taxon>Dendrobiinae</taxon>
        <taxon>Dendrobium</taxon>
    </lineage>
</organism>
<feature type="domain" description="RING-type" evidence="11">
    <location>
        <begin position="641"/>
        <end position="682"/>
    </location>
</feature>
<dbReference type="SMART" id="SM00184">
    <property type="entry name" value="RING"/>
    <property type="match status" value="1"/>
</dbReference>
<dbReference type="GO" id="GO:0061630">
    <property type="term" value="F:ubiquitin protein ligase activity"/>
    <property type="evidence" value="ECO:0007669"/>
    <property type="project" value="UniProtKB-EC"/>
</dbReference>
<keyword evidence="6 9" id="KW-0863">Zinc-finger</keyword>
<dbReference type="FunFam" id="3.30.40.10:FF:000309">
    <property type="entry name" value="E3 ubiquitin-protein ligase MBR2"/>
    <property type="match status" value="1"/>
</dbReference>
<keyword evidence="4" id="KW-0808">Transferase</keyword>
<dbReference type="GO" id="GO:0043161">
    <property type="term" value="P:proteasome-mediated ubiquitin-dependent protein catabolic process"/>
    <property type="evidence" value="ECO:0007669"/>
    <property type="project" value="UniProtKB-ARBA"/>
</dbReference>
<dbReference type="GO" id="GO:0010228">
    <property type="term" value="P:vegetative to reproductive phase transition of meristem"/>
    <property type="evidence" value="ECO:0007669"/>
    <property type="project" value="UniProtKB-ARBA"/>
</dbReference>
<gene>
    <name evidence="12" type="ORF">IEQ34_009864</name>
</gene>
<evidence type="ECO:0000256" key="6">
    <source>
        <dbReference type="ARBA" id="ARBA00022771"/>
    </source>
</evidence>
<feature type="compositionally biased region" description="Polar residues" evidence="10">
    <location>
        <begin position="191"/>
        <end position="201"/>
    </location>
</feature>
<keyword evidence="13" id="KW-1185">Reference proteome</keyword>
<evidence type="ECO:0000256" key="7">
    <source>
        <dbReference type="ARBA" id="ARBA00022786"/>
    </source>
</evidence>
<dbReference type="PANTHER" id="PTHR22937">
    <property type="entry name" value="E3 UBIQUITIN-PROTEIN LIGASE RNF165"/>
    <property type="match status" value="1"/>
</dbReference>
<dbReference type="InterPro" id="IPR045191">
    <property type="entry name" value="MBR1/2-like"/>
</dbReference>
<accession>A0AAV7H3I1</accession>